<evidence type="ECO:0000313" key="2">
    <source>
        <dbReference type="EMBL" id="SPC10547.1"/>
    </source>
</evidence>
<comment type="caution">
    <text evidence="1">The sequence shown here is derived from an EMBL/GenBank/DDBJ whole genome shotgun (WGS) entry which is preliminary data.</text>
</comment>
<name>A0A375FK15_9BURK</name>
<dbReference type="Proteomes" id="UP000256862">
    <property type="component" value="Unassembled WGS sequence"/>
</dbReference>
<reference evidence="1" key="1">
    <citation type="submission" date="2018-01" db="EMBL/GenBank/DDBJ databases">
        <authorList>
            <person name="Clerissi C."/>
        </authorList>
    </citation>
    <scope>NUCLEOTIDE SEQUENCE</scope>
    <source>
        <strain evidence="1">Cupriavidus oxalaticus LMG 2235</strain>
    </source>
</reference>
<evidence type="ECO:0000313" key="3">
    <source>
        <dbReference type="Proteomes" id="UP000256862"/>
    </source>
</evidence>
<evidence type="ECO:0000313" key="1">
    <source>
        <dbReference type="EMBL" id="SPC05518.1"/>
    </source>
</evidence>
<reference evidence="3" key="2">
    <citation type="submission" date="2018-01" db="EMBL/GenBank/DDBJ databases">
        <authorList>
            <person name="Gaut B.S."/>
            <person name="Morton B.R."/>
            <person name="Clegg M.T."/>
            <person name="Duvall M.R."/>
        </authorList>
    </citation>
    <scope>NUCLEOTIDE SEQUENCE [LARGE SCALE GENOMIC DNA]</scope>
</reference>
<gene>
    <name evidence="1" type="ORF">CO2235_U1070005</name>
    <name evidence="2" type="ORF">CO2235_U950020</name>
</gene>
<dbReference type="EMBL" id="OGUS01000104">
    <property type="protein sequence ID" value="SPC10547.1"/>
    <property type="molecule type" value="Genomic_DNA"/>
</dbReference>
<accession>A0A375FK15</accession>
<dbReference type="AlphaFoldDB" id="A0A375FK15"/>
<protein>
    <submittedName>
        <fullName evidence="1">Uncharacterized protein</fullName>
    </submittedName>
</protein>
<sequence length="27" mass="3080">MTSRILAGLYVRQMKAGRPGPPSRIWH</sequence>
<organism evidence="1 3">
    <name type="scientific">Cupriavidus oxalaticus</name>
    <dbReference type="NCBI Taxonomy" id="96344"/>
    <lineage>
        <taxon>Bacteria</taxon>
        <taxon>Pseudomonadati</taxon>
        <taxon>Pseudomonadota</taxon>
        <taxon>Betaproteobacteria</taxon>
        <taxon>Burkholderiales</taxon>
        <taxon>Burkholderiaceae</taxon>
        <taxon>Cupriavidus</taxon>
    </lineage>
</organism>
<proteinExistence type="predicted"/>
<dbReference type="EMBL" id="OGUS01000010">
    <property type="protein sequence ID" value="SPC05518.1"/>
    <property type="molecule type" value="Genomic_DNA"/>
</dbReference>